<sequence length="120" mass="12729">MRLLLAPLLLLGLVLALGACADDTSEVQRLIEGDATVVDVRTPEEYAAGHVEGAINIDLSADDFRERVDELPRDTYYVLYCASGARAARAVAVMRSLGFGSVVNAGGYDALAELGVTTTR</sequence>
<dbReference type="Proteomes" id="UP001168537">
    <property type="component" value="Unassembled WGS sequence"/>
</dbReference>
<organism evidence="3 4">
    <name type="scientific">Nocardioides abyssi</name>
    <dbReference type="NCBI Taxonomy" id="3058370"/>
    <lineage>
        <taxon>Bacteria</taxon>
        <taxon>Bacillati</taxon>
        <taxon>Actinomycetota</taxon>
        <taxon>Actinomycetes</taxon>
        <taxon>Propionibacteriales</taxon>
        <taxon>Nocardioidaceae</taxon>
        <taxon>Nocardioides</taxon>
    </lineage>
</organism>
<keyword evidence="4" id="KW-1185">Reference proteome</keyword>
<reference evidence="3" key="1">
    <citation type="submission" date="2023-06" db="EMBL/GenBank/DDBJ databases">
        <title>Draft genome sequence of Nocardioides sp. SOB72.</title>
        <authorList>
            <person name="Zhang G."/>
        </authorList>
    </citation>
    <scope>NUCLEOTIDE SEQUENCE</scope>
    <source>
        <strain evidence="3">SOB72</strain>
    </source>
</reference>
<dbReference type="RefSeq" id="WP_300958881.1">
    <property type="nucleotide sequence ID" value="NZ_JAUHJR010000001.1"/>
</dbReference>
<feature type="chain" id="PRO_5047020872" evidence="1">
    <location>
        <begin position="22"/>
        <end position="120"/>
    </location>
</feature>
<dbReference type="SUPFAM" id="SSF52821">
    <property type="entry name" value="Rhodanese/Cell cycle control phosphatase"/>
    <property type="match status" value="1"/>
</dbReference>
<dbReference type="Gene3D" id="3.40.250.10">
    <property type="entry name" value="Rhodanese-like domain"/>
    <property type="match status" value="1"/>
</dbReference>
<evidence type="ECO:0000313" key="4">
    <source>
        <dbReference type="Proteomes" id="UP001168537"/>
    </source>
</evidence>
<dbReference type="PROSITE" id="PS51257">
    <property type="entry name" value="PROKAR_LIPOPROTEIN"/>
    <property type="match status" value="1"/>
</dbReference>
<feature type="domain" description="Rhodanese" evidence="2">
    <location>
        <begin position="31"/>
        <end position="120"/>
    </location>
</feature>
<protein>
    <submittedName>
        <fullName evidence="3">Rhodanese-like domain-containing protein</fullName>
    </submittedName>
</protein>
<dbReference type="EMBL" id="JAUHJR010000001">
    <property type="protein sequence ID" value="MDN4160009.1"/>
    <property type="molecule type" value="Genomic_DNA"/>
</dbReference>
<evidence type="ECO:0000256" key="1">
    <source>
        <dbReference type="SAM" id="SignalP"/>
    </source>
</evidence>
<feature type="signal peptide" evidence="1">
    <location>
        <begin position="1"/>
        <end position="21"/>
    </location>
</feature>
<accession>A0ABT8EPG9</accession>
<dbReference type="CDD" id="cd00158">
    <property type="entry name" value="RHOD"/>
    <property type="match status" value="1"/>
</dbReference>
<gene>
    <name evidence="3" type="ORF">QWY29_01480</name>
</gene>
<proteinExistence type="predicted"/>
<name>A0ABT8EPG9_9ACTN</name>
<dbReference type="InterPro" id="IPR050229">
    <property type="entry name" value="GlpE_sulfurtransferase"/>
</dbReference>
<evidence type="ECO:0000313" key="3">
    <source>
        <dbReference type="EMBL" id="MDN4160009.1"/>
    </source>
</evidence>
<dbReference type="PANTHER" id="PTHR43031:SF1">
    <property type="entry name" value="PYRIDINE NUCLEOTIDE-DISULPHIDE OXIDOREDUCTASE"/>
    <property type="match status" value="1"/>
</dbReference>
<comment type="caution">
    <text evidence="3">The sequence shown here is derived from an EMBL/GenBank/DDBJ whole genome shotgun (WGS) entry which is preliminary data.</text>
</comment>
<dbReference type="InterPro" id="IPR036873">
    <property type="entry name" value="Rhodanese-like_dom_sf"/>
</dbReference>
<dbReference type="PANTHER" id="PTHR43031">
    <property type="entry name" value="FAD-DEPENDENT OXIDOREDUCTASE"/>
    <property type="match status" value="1"/>
</dbReference>
<evidence type="ECO:0000259" key="2">
    <source>
        <dbReference type="PROSITE" id="PS50206"/>
    </source>
</evidence>
<dbReference type="PROSITE" id="PS50206">
    <property type="entry name" value="RHODANESE_3"/>
    <property type="match status" value="1"/>
</dbReference>
<dbReference type="SMART" id="SM00450">
    <property type="entry name" value="RHOD"/>
    <property type="match status" value="1"/>
</dbReference>
<dbReference type="Pfam" id="PF00581">
    <property type="entry name" value="Rhodanese"/>
    <property type="match status" value="1"/>
</dbReference>
<keyword evidence="1" id="KW-0732">Signal</keyword>
<dbReference type="InterPro" id="IPR001763">
    <property type="entry name" value="Rhodanese-like_dom"/>
</dbReference>